<dbReference type="PANTHER" id="PTHR16214:SF3">
    <property type="entry name" value="TRANSMEMBRANE PROTEIN 260"/>
    <property type="match status" value="1"/>
</dbReference>
<dbReference type="EMBL" id="BAABJX010000024">
    <property type="protein sequence ID" value="GAA4832010.1"/>
    <property type="molecule type" value="Genomic_DNA"/>
</dbReference>
<evidence type="ECO:0000313" key="4">
    <source>
        <dbReference type="Proteomes" id="UP001500298"/>
    </source>
</evidence>
<feature type="transmembrane region" description="Helical" evidence="2">
    <location>
        <begin position="292"/>
        <end position="312"/>
    </location>
</feature>
<dbReference type="InterPro" id="IPR021280">
    <property type="entry name" value="TMEM260-like"/>
</dbReference>
<keyword evidence="4" id="KW-1185">Reference proteome</keyword>
<feature type="transmembrane region" description="Helical" evidence="2">
    <location>
        <begin position="84"/>
        <end position="106"/>
    </location>
</feature>
<accession>A0ABP9DBG3</accession>
<feature type="transmembrane region" description="Helical" evidence="2">
    <location>
        <begin position="118"/>
        <end position="135"/>
    </location>
</feature>
<feature type="transmembrane region" description="Helical" evidence="2">
    <location>
        <begin position="219"/>
        <end position="239"/>
    </location>
</feature>
<feature type="transmembrane region" description="Helical" evidence="2">
    <location>
        <begin position="570"/>
        <end position="590"/>
    </location>
</feature>
<keyword evidence="2" id="KW-0472">Membrane</keyword>
<dbReference type="Pfam" id="PF11028">
    <property type="entry name" value="TMEM260-like"/>
    <property type="match status" value="1"/>
</dbReference>
<dbReference type="RefSeq" id="WP_345370869.1">
    <property type="nucleotide sequence ID" value="NZ_BAABJX010000024.1"/>
</dbReference>
<proteinExistence type="predicted"/>
<feature type="transmembrane region" description="Helical" evidence="2">
    <location>
        <begin position="251"/>
        <end position="280"/>
    </location>
</feature>
<organism evidence="3 4">
    <name type="scientific">Algivirga pacifica</name>
    <dbReference type="NCBI Taxonomy" id="1162670"/>
    <lineage>
        <taxon>Bacteria</taxon>
        <taxon>Pseudomonadati</taxon>
        <taxon>Bacteroidota</taxon>
        <taxon>Cytophagia</taxon>
        <taxon>Cytophagales</taxon>
        <taxon>Flammeovirgaceae</taxon>
        <taxon>Algivirga</taxon>
    </lineage>
</organism>
<comment type="caution">
    <text evidence="3">The sequence shown here is derived from an EMBL/GenBank/DDBJ whole genome shotgun (WGS) entry which is preliminary data.</text>
</comment>
<feature type="transmembrane region" description="Helical" evidence="2">
    <location>
        <begin position="7"/>
        <end position="25"/>
    </location>
</feature>
<evidence type="ECO:0000256" key="2">
    <source>
        <dbReference type="SAM" id="Phobius"/>
    </source>
</evidence>
<keyword evidence="2" id="KW-1133">Transmembrane helix</keyword>
<feature type="transmembrane region" description="Helical" evidence="2">
    <location>
        <begin position="177"/>
        <end position="207"/>
    </location>
</feature>
<feature type="transmembrane region" description="Helical" evidence="2">
    <location>
        <begin position="537"/>
        <end position="558"/>
    </location>
</feature>
<keyword evidence="2" id="KW-0812">Transmembrane</keyword>
<gene>
    <name evidence="3" type="ORF">GCM10023331_16590</name>
</gene>
<protein>
    <submittedName>
        <fullName evidence="3">DUF2723 domain-containing protein</fullName>
    </submittedName>
</protein>
<evidence type="ECO:0000313" key="3">
    <source>
        <dbReference type="EMBL" id="GAA4832010.1"/>
    </source>
</evidence>
<dbReference type="PANTHER" id="PTHR16214">
    <property type="entry name" value="TRANSMEMBRANE PROTEIN 260"/>
    <property type="match status" value="1"/>
</dbReference>
<reference evidence="4" key="1">
    <citation type="journal article" date="2019" name="Int. J. Syst. Evol. Microbiol.">
        <title>The Global Catalogue of Microorganisms (GCM) 10K type strain sequencing project: providing services to taxonomists for standard genome sequencing and annotation.</title>
        <authorList>
            <consortium name="The Broad Institute Genomics Platform"/>
            <consortium name="The Broad Institute Genome Sequencing Center for Infectious Disease"/>
            <person name="Wu L."/>
            <person name="Ma J."/>
        </authorList>
    </citation>
    <scope>NUCLEOTIDE SEQUENCE [LARGE SCALE GENOMIC DNA]</scope>
    <source>
        <strain evidence="4">JCM 18326</strain>
    </source>
</reference>
<feature type="transmembrane region" description="Helical" evidence="2">
    <location>
        <begin position="147"/>
        <end position="165"/>
    </location>
</feature>
<keyword evidence="1" id="KW-0175">Coiled coil</keyword>
<sequence>MKTFKTFNNLTGWAVFLISLIVYTLTLEETASFWDCGEFIAVSYKLMVPHPPGTPFFQLINRMFSFLALGDTSQVAFWVNFSSAFFSALTIMFLHWTIVLLGMKIIPASSEGYSKGQRFALIGAGLVGALAYTFSDSFWFSAVEAEVYAMSSFLTAFVFWAILKWEHIHTEAASNRWLILIAFVIGLSMGVHLLNLVVLPAMAMIYYYKKYPKGDWKGLVIALGIAGALILILMIGTIQGYPAMTFWFDKLFVNTFGASFGTGGLVFTVLLVAGVVYGIYYSHQQQNPTLNTIFLSIAFILIGYSTYALILIRSNQQTPINENAPDDLLSFVSYLKREQYGDRPLLYGRNFTASPSGSEQGAPEYRQAKRGGNDFYEVYDYKSSQEYDAKDKMLLPRMYSKQPGHDQLYQKWANLAPGEAPKMADNLYYMIRYQIGHMYFRYFMWNFSGRASDYKDAEWVSIFDTLDTEELPSIIENNKGRTNFFMLPLILGLLGFFFQMNKDNKSFLTTLMLFFLTGLALVLYLNSPPVEPRERDYIYVGSFYVFAIWIGFGVLALYDTLGKFLKGASPYAATALGLIIPVVMATQGWASHNRSDRFHSIDQARNTLASCAPNAILFTGGDNDTFPLWYVQNVEGFRTDVRVAVLSYFSTDWYLEQMRQKQYESEPLPLGMDQETYRAGKNEYIPFVGEDNNGAMNTEIYLRLLDKDDQRVQVRLSDGSNTGMLPSKNFYLDIDQQKVLDLGFIPENKKNAVVDRMVWKLRDGKRHIFKNELALLDLIVSNQWERPIYFNNTSANTLSMDLRRYMMMEGMTYRLMPVQTEFDGDVGEVNTDQMLENIKKFQFRELNNPDVYYDEEYRKFGANTRNNFFRLADKLYREDRNEEALMVMDTILHYIPDETIPYSFYAPRYIDLYHRLDEHEKAEEIAKVISDRAVEAIQYVNKTYTADQSIQLMAQRGQMIIRQLAVLYQRREQEIQEQLKIYQAQADKVINSEGSQFQQDVDLLQKQLDIYKANKEKYIKLYEEVAR</sequence>
<feature type="transmembrane region" description="Helical" evidence="2">
    <location>
        <begin position="483"/>
        <end position="500"/>
    </location>
</feature>
<name>A0ABP9DBG3_9BACT</name>
<feature type="transmembrane region" description="Helical" evidence="2">
    <location>
        <begin position="506"/>
        <end position="525"/>
    </location>
</feature>
<feature type="coiled-coil region" evidence="1">
    <location>
        <begin position="965"/>
        <end position="1021"/>
    </location>
</feature>
<dbReference type="Proteomes" id="UP001500298">
    <property type="component" value="Unassembled WGS sequence"/>
</dbReference>
<dbReference type="InterPro" id="IPR052724">
    <property type="entry name" value="GT117_domain-containing"/>
</dbReference>
<evidence type="ECO:0000256" key="1">
    <source>
        <dbReference type="SAM" id="Coils"/>
    </source>
</evidence>